<dbReference type="OrthoDB" id="10455339at2759"/>
<feature type="signal peptide" evidence="2">
    <location>
        <begin position="1"/>
        <end position="29"/>
    </location>
</feature>
<dbReference type="Gramene" id="Mp4g10620.1">
    <property type="protein sequence ID" value="Mp4g10620.1.cds"/>
    <property type="gene ID" value="Mp4g10620"/>
</dbReference>
<keyword evidence="2" id="KW-0732">Signal</keyword>
<dbReference type="EMBL" id="KZ772683">
    <property type="protein sequence ID" value="PTQ46355.1"/>
    <property type="molecule type" value="Genomic_DNA"/>
</dbReference>
<evidence type="ECO:0000313" key="4">
    <source>
        <dbReference type="Proteomes" id="UP000244005"/>
    </source>
</evidence>
<feature type="chain" id="PRO_5044069792" evidence="2">
    <location>
        <begin position="30"/>
        <end position="178"/>
    </location>
</feature>
<feature type="compositionally biased region" description="Pro residues" evidence="1">
    <location>
        <begin position="106"/>
        <end position="157"/>
    </location>
</feature>
<protein>
    <submittedName>
        <fullName evidence="3">Uncharacterized protein</fullName>
    </submittedName>
</protein>
<reference evidence="3" key="2">
    <citation type="submission" date="2017-12" db="EMBL/GenBank/DDBJ databases">
        <title>WGS assembly of Marchantia polymorpha.</title>
        <authorList>
            <person name="Bowman J.L."/>
            <person name="Kohchi T."/>
            <person name="Yamato K.T."/>
            <person name="Jenkins J."/>
            <person name="Shu S."/>
            <person name="Ishizaki K."/>
            <person name="Yamaoka S."/>
            <person name="Nishihama R."/>
            <person name="Nakamura Y."/>
            <person name="Berger F."/>
            <person name="Adam C."/>
            <person name="Aki S.S."/>
            <person name="Althoff F."/>
            <person name="Araki T."/>
            <person name="Arteaga-Vazquez M.A."/>
            <person name="Balasubrmanian S."/>
            <person name="Bauer D."/>
            <person name="Boehm C.R."/>
            <person name="Briginshaw L."/>
            <person name="Caballero-Perez J."/>
            <person name="Catarino B."/>
            <person name="Chen F."/>
            <person name="Chiyoda S."/>
            <person name="Chovatia M."/>
            <person name="Davies K.M."/>
            <person name="Delmans M."/>
            <person name="Demura T."/>
            <person name="Dierschke T."/>
            <person name="Dolan L."/>
            <person name="Dorantes-Acosta A.E."/>
            <person name="Eklund D.M."/>
            <person name="Florent S.N."/>
            <person name="Flores-Sandoval E."/>
            <person name="Fujiyama A."/>
            <person name="Fukuzawa H."/>
            <person name="Galik B."/>
            <person name="Grimanelli D."/>
            <person name="Grimwood J."/>
            <person name="Grossniklaus U."/>
            <person name="Hamada T."/>
            <person name="Haseloff J."/>
            <person name="Hetherington A.J."/>
            <person name="Higo A."/>
            <person name="Hirakawa Y."/>
            <person name="Hundley H.N."/>
            <person name="Ikeda Y."/>
            <person name="Inoue K."/>
            <person name="Inoue S."/>
            <person name="Ishida S."/>
            <person name="Jia Q."/>
            <person name="Kakita M."/>
            <person name="Kanazawa T."/>
            <person name="Kawai Y."/>
            <person name="Kawashima T."/>
            <person name="Kennedy M."/>
            <person name="Kinose K."/>
            <person name="Kinoshita T."/>
            <person name="Kohara Y."/>
            <person name="Koide E."/>
            <person name="Komatsu K."/>
            <person name="Kopischke S."/>
            <person name="Kubo M."/>
            <person name="Kyozuka J."/>
            <person name="Lagercrantz U."/>
            <person name="Lin S.S."/>
            <person name="Lindquist E."/>
            <person name="Lipzen A.M."/>
            <person name="Lu C."/>
            <person name="Luna E.D."/>
            <person name="Martienssen R.A."/>
            <person name="Minamino N."/>
            <person name="Mizutani M."/>
            <person name="Mizutani M."/>
            <person name="Mochizuki N."/>
            <person name="Monte I."/>
            <person name="Mosher R."/>
            <person name="Nagasaki H."/>
            <person name="Nakagami H."/>
            <person name="Naramoto S."/>
            <person name="Nishitani K."/>
            <person name="Ohtani M."/>
            <person name="Okamoto T."/>
            <person name="Okumura M."/>
            <person name="Phillips J."/>
            <person name="Pollak B."/>
            <person name="Reinders A."/>
            <person name="Roevekamp M."/>
            <person name="Sano R."/>
            <person name="Sawa S."/>
            <person name="Schmid M.W."/>
            <person name="Shirakawa M."/>
            <person name="Solano R."/>
            <person name="Spunde A."/>
            <person name="Suetsugu N."/>
            <person name="Sugano S."/>
            <person name="Sugiyama A."/>
            <person name="Sun R."/>
            <person name="Suzuki Y."/>
            <person name="Takenaka M."/>
            <person name="Takezawa D."/>
            <person name="Tomogane H."/>
            <person name="Tsuzuki M."/>
            <person name="Ueda T."/>
            <person name="Umeda M."/>
            <person name="Ward J.M."/>
            <person name="Watanabe Y."/>
            <person name="Yazaki K."/>
            <person name="Yokoyama R."/>
            <person name="Yoshitake Y."/>
            <person name="Yotsui I."/>
            <person name="Zachgo S."/>
            <person name="Schmutz J."/>
        </authorList>
    </citation>
    <scope>NUCLEOTIDE SEQUENCE [LARGE SCALE GENOMIC DNA]</scope>
    <source>
        <strain evidence="3">Tak-1</strain>
    </source>
</reference>
<evidence type="ECO:0000256" key="2">
    <source>
        <dbReference type="SAM" id="SignalP"/>
    </source>
</evidence>
<dbReference type="EMBL" id="KZ772683">
    <property type="protein sequence ID" value="PTQ46356.1"/>
    <property type="molecule type" value="Genomic_DNA"/>
</dbReference>
<accession>A0A2R6XJY2</accession>
<dbReference type="PRINTS" id="PR01217">
    <property type="entry name" value="PRICHEXTENSN"/>
</dbReference>
<reference evidence="4" key="1">
    <citation type="journal article" date="2017" name="Cell">
        <title>Insights into land plant evolution garnered from the Marchantia polymorpha genome.</title>
        <authorList>
            <person name="Bowman J.L."/>
            <person name="Kohchi T."/>
            <person name="Yamato K.T."/>
            <person name="Jenkins J."/>
            <person name="Shu S."/>
            <person name="Ishizaki K."/>
            <person name="Yamaoka S."/>
            <person name="Nishihama R."/>
            <person name="Nakamura Y."/>
            <person name="Berger F."/>
            <person name="Adam C."/>
            <person name="Aki S.S."/>
            <person name="Althoff F."/>
            <person name="Araki T."/>
            <person name="Arteaga-Vazquez M.A."/>
            <person name="Balasubrmanian S."/>
            <person name="Barry K."/>
            <person name="Bauer D."/>
            <person name="Boehm C.R."/>
            <person name="Briginshaw L."/>
            <person name="Caballero-Perez J."/>
            <person name="Catarino B."/>
            <person name="Chen F."/>
            <person name="Chiyoda S."/>
            <person name="Chovatia M."/>
            <person name="Davies K.M."/>
            <person name="Delmans M."/>
            <person name="Demura T."/>
            <person name="Dierschke T."/>
            <person name="Dolan L."/>
            <person name="Dorantes-Acosta A.E."/>
            <person name="Eklund D.M."/>
            <person name="Florent S.N."/>
            <person name="Flores-Sandoval E."/>
            <person name="Fujiyama A."/>
            <person name="Fukuzawa H."/>
            <person name="Galik B."/>
            <person name="Grimanelli D."/>
            <person name="Grimwood J."/>
            <person name="Grossniklaus U."/>
            <person name="Hamada T."/>
            <person name="Haseloff J."/>
            <person name="Hetherington A.J."/>
            <person name="Higo A."/>
            <person name="Hirakawa Y."/>
            <person name="Hundley H.N."/>
            <person name="Ikeda Y."/>
            <person name="Inoue K."/>
            <person name="Inoue S.I."/>
            <person name="Ishida S."/>
            <person name="Jia Q."/>
            <person name="Kakita M."/>
            <person name="Kanazawa T."/>
            <person name="Kawai Y."/>
            <person name="Kawashima T."/>
            <person name="Kennedy M."/>
            <person name="Kinose K."/>
            <person name="Kinoshita T."/>
            <person name="Kohara Y."/>
            <person name="Koide E."/>
            <person name="Komatsu K."/>
            <person name="Kopischke S."/>
            <person name="Kubo M."/>
            <person name="Kyozuka J."/>
            <person name="Lagercrantz U."/>
            <person name="Lin S.S."/>
            <person name="Lindquist E."/>
            <person name="Lipzen A.M."/>
            <person name="Lu C.W."/>
            <person name="De Luna E."/>
            <person name="Martienssen R.A."/>
            <person name="Minamino N."/>
            <person name="Mizutani M."/>
            <person name="Mizutani M."/>
            <person name="Mochizuki N."/>
            <person name="Monte I."/>
            <person name="Mosher R."/>
            <person name="Nagasaki H."/>
            <person name="Nakagami H."/>
            <person name="Naramoto S."/>
            <person name="Nishitani K."/>
            <person name="Ohtani M."/>
            <person name="Okamoto T."/>
            <person name="Okumura M."/>
            <person name="Phillips J."/>
            <person name="Pollak B."/>
            <person name="Reinders A."/>
            <person name="Rovekamp M."/>
            <person name="Sano R."/>
            <person name="Sawa S."/>
            <person name="Schmid M.W."/>
            <person name="Shirakawa M."/>
            <person name="Solano R."/>
            <person name="Spunde A."/>
            <person name="Suetsugu N."/>
            <person name="Sugano S."/>
            <person name="Sugiyama A."/>
            <person name="Sun R."/>
            <person name="Suzuki Y."/>
            <person name="Takenaka M."/>
            <person name="Takezawa D."/>
            <person name="Tomogane H."/>
            <person name="Tsuzuki M."/>
            <person name="Ueda T."/>
            <person name="Umeda M."/>
            <person name="Ward J.M."/>
            <person name="Watanabe Y."/>
            <person name="Yazaki K."/>
            <person name="Yokoyama R."/>
            <person name="Yoshitake Y."/>
            <person name="Yotsui I."/>
            <person name="Zachgo S."/>
            <person name="Schmutz J."/>
        </authorList>
    </citation>
    <scope>NUCLEOTIDE SEQUENCE [LARGE SCALE GENOMIC DNA]</scope>
    <source>
        <strain evidence="4">Tak-1</strain>
    </source>
</reference>
<organism evidence="3 4">
    <name type="scientific">Marchantia polymorpha</name>
    <name type="common">Common liverwort</name>
    <name type="synonym">Marchantia aquatica</name>
    <dbReference type="NCBI Taxonomy" id="3197"/>
    <lineage>
        <taxon>Eukaryota</taxon>
        <taxon>Viridiplantae</taxon>
        <taxon>Streptophyta</taxon>
        <taxon>Embryophyta</taxon>
        <taxon>Marchantiophyta</taxon>
        <taxon>Marchantiopsida</taxon>
        <taxon>Marchantiidae</taxon>
        <taxon>Marchantiales</taxon>
        <taxon>Marchantiaceae</taxon>
        <taxon>Marchantia</taxon>
    </lineage>
</organism>
<feature type="region of interest" description="Disordered" evidence="1">
    <location>
        <begin position="51"/>
        <end position="157"/>
    </location>
</feature>
<dbReference type="Gramene" id="Mp4g10620.2">
    <property type="protein sequence ID" value="Mp4g10620.2.cds"/>
    <property type="gene ID" value="Mp4g10620"/>
</dbReference>
<proteinExistence type="predicted"/>
<dbReference type="AlphaFoldDB" id="A0A2R6XJY2"/>
<sequence>MESRRRGDLKWASLRCFLVLAAALHCSAGREIRTTDLATFAQGSHKPVNVESKAVSGAKEDSAQEVFSMDYSYNPGSPRPVPQAPRGRAPRIGVPPSPPTTDITPQVPPPPIIVTPSPPPPASESFPPPTPPSNQVPPSLQPPYVSPPSFIPPPLFGAPPLPPLSPFPFPLIPPPPIG</sequence>
<dbReference type="Proteomes" id="UP000244005">
    <property type="component" value="Unassembled WGS sequence"/>
</dbReference>
<evidence type="ECO:0000256" key="1">
    <source>
        <dbReference type="SAM" id="MobiDB-lite"/>
    </source>
</evidence>
<dbReference type="EMBL" id="KZ772683">
    <property type="protein sequence ID" value="PTQ46354.1"/>
    <property type="molecule type" value="Genomic_DNA"/>
</dbReference>
<evidence type="ECO:0000313" key="3">
    <source>
        <dbReference type="EMBL" id="PTQ46356.1"/>
    </source>
</evidence>
<dbReference type="Gramene" id="Mp4g10620.3">
    <property type="protein sequence ID" value="Mp4g10620.3.cds"/>
    <property type="gene ID" value="Mp4g10620"/>
</dbReference>
<gene>
    <name evidence="3" type="ORF">MARPO_0011s0048</name>
</gene>
<name>A0A2R6XJY2_MARPO</name>
<keyword evidence="4" id="KW-1185">Reference proteome</keyword>